<dbReference type="GeneTree" id="ENSGT01000000214430"/>
<protein>
    <submittedName>
        <fullName evidence="7">Uncharacterized protein</fullName>
    </submittedName>
</protein>
<accession>A0A9L0JFD7</accession>
<dbReference type="GO" id="GO:0051607">
    <property type="term" value="P:defense response to virus"/>
    <property type="evidence" value="ECO:0007669"/>
    <property type="project" value="UniProtKB-KW"/>
</dbReference>
<dbReference type="Gene3D" id="1.20.1250.10">
    <property type="match status" value="1"/>
</dbReference>
<dbReference type="Proteomes" id="UP000694387">
    <property type="component" value="Chromosome 23"/>
</dbReference>
<dbReference type="Pfam" id="PF00143">
    <property type="entry name" value="Interferon"/>
    <property type="match status" value="1"/>
</dbReference>
<reference evidence="7" key="3">
    <citation type="submission" date="2025-09" db="UniProtKB">
        <authorList>
            <consortium name="Ensembl"/>
        </authorList>
    </citation>
    <scope>IDENTIFICATION</scope>
</reference>
<evidence type="ECO:0000256" key="6">
    <source>
        <dbReference type="RuleBase" id="RU000436"/>
    </source>
</evidence>
<dbReference type="InterPro" id="IPR009079">
    <property type="entry name" value="4_helix_cytokine-like_core"/>
</dbReference>
<dbReference type="PANTHER" id="PTHR11691:SF61">
    <property type="entry name" value="INTERFERON-DELTA-4"/>
    <property type="match status" value="1"/>
</dbReference>
<dbReference type="PROSITE" id="PS51257">
    <property type="entry name" value="PROKAR_LIPOPROTEIN"/>
    <property type="match status" value="1"/>
</dbReference>
<evidence type="ECO:0000256" key="3">
    <source>
        <dbReference type="ARBA" id="ARBA00022525"/>
    </source>
</evidence>
<dbReference type="GO" id="GO:0005125">
    <property type="term" value="F:cytokine activity"/>
    <property type="evidence" value="ECO:0007669"/>
    <property type="project" value="UniProtKB-KW"/>
</dbReference>
<proteinExistence type="inferred from homology"/>
<dbReference type="PANTHER" id="PTHR11691">
    <property type="entry name" value="TYPE I INTERFERON"/>
    <property type="match status" value="1"/>
</dbReference>
<dbReference type="PRINTS" id="PR00266">
    <property type="entry name" value="INTERFERONAB"/>
</dbReference>
<dbReference type="InterPro" id="IPR000471">
    <property type="entry name" value="Interferon_alpha/beta/delta"/>
</dbReference>
<evidence type="ECO:0000256" key="5">
    <source>
        <dbReference type="ARBA" id="ARBA00023157"/>
    </source>
</evidence>
<evidence type="ECO:0000313" key="7">
    <source>
        <dbReference type="Ensembl" id="ENSEASP00005052031.1"/>
    </source>
</evidence>
<dbReference type="GO" id="GO:0005615">
    <property type="term" value="C:extracellular space"/>
    <property type="evidence" value="ECO:0007669"/>
    <property type="project" value="UniProtKB-KW"/>
</dbReference>
<keyword evidence="8" id="KW-1185">Reference proteome</keyword>
<dbReference type="SMART" id="SM00076">
    <property type="entry name" value="IFabd"/>
    <property type="match status" value="1"/>
</dbReference>
<sequence length="171" mass="19666">MPPARIPLVAAGVMLCSILACSLGWNLPWIHRLENMKISILLRQLKSIPSQSCLNNRTHFKFPWNRGNNSQTQGIQGTCFHQVMLQLIINLFNTEDNDSRAAWNNALLDQLLSRLDHSLEHLEEENLACPYLGTVARNYFQKINHYLKEKEFSPCAWEVVRGEMEVCLSLM</sequence>
<dbReference type="GO" id="GO:0005126">
    <property type="term" value="F:cytokine receptor binding"/>
    <property type="evidence" value="ECO:0007669"/>
    <property type="project" value="InterPro"/>
</dbReference>
<reference evidence="7" key="2">
    <citation type="submission" date="2025-08" db="UniProtKB">
        <authorList>
            <consortium name="Ensembl"/>
        </authorList>
    </citation>
    <scope>IDENTIFICATION</scope>
</reference>
<keyword evidence="3" id="KW-0964">Secreted</keyword>
<evidence type="ECO:0000256" key="4">
    <source>
        <dbReference type="ARBA" id="ARBA00023118"/>
    </source>
</evidence>
<dbReference type="AlphaFoldDB" id="A0A9L0JFD7"/>
<evidence type="ECO:0000313" key="8">
    <source>
        <dbReference type="Proteomes" id="UP000694387"/>
    </source>
</evidence>
<reference evidence="7 8" key="1">
    <citation type="journal article" date="2020" name="Nat. Commun.">
        <title>Donkey genomes provide new insights into domestication and selection for coat color.</title>
        <authorList>
            <person name="Wang"/>
            <person name="C."/>
            <person name="Li"/>
            <person name="H."/>
            <person name="Guo"/>
            <person name="Y."/>
            <person name="Huang"/>
            <person name="J."/>
            <person name="Sun"/>
            <person name="Y."/>
            <person name="Min"/>
            <person name="J."/>
            <person name="Wang"/>
            <person name="J."/>
            <person name="Fang"/>
            <person name="X."/>
            <person name="Zhao"/>
            <person name="Z."/>
            <person name="Wang"/>
            <person name="S."/>
            <person name="Zhang"/>
            <person name="Y."/>
            <person name="Liu"/>
            <person name="Q."/>
            <person name="Jiang"/>
            <person name="Q."/>
            <person name="Wang"/>
            <person name="X."/>
            <person name="Guo"/>
            <person name="Y."/>
            <person name="Yang"/>
            <person name="C."/>
            <person name="Wang"/>
            <person name="Y."/>
            <person name="Tian"/>
            <person name="F."/>
            <person name="Zhuang"/>
            <person name="G."/>
            <person name="Fan"/>
            <person name="Y."/>
            <person name="Gao"/>
            <person name="Q."/>
            <person name="Li"/>
            <person name="Y."/>
            <person name="Ju"/>
            <person name="Z."/>
            <person name="Li"/>
            <person name="J."/>
            <person name="Li"/>
            <person name="R."/>
            <person name="Hou"/>
            <person name="M."/>
            <person name="Yang"/>
            <person name="G."/>
            <person name="Liu"/>
            <person name="G."/>
            <person name="Liu"/>
            <person name="W."/>
            <person name="Guo"/>
            <person name="J."/>
            <person name="Pan"/>
            <person name="S."/>
            <person name="Fan"/>
            <person name="G."/>
            <person name="Zhang"/>
            <person name="W."/>
            <person name="Zhang"/>
            <person name="R."/>
            <person name="Yu"/>
            <person name="J."/>
            <person name="Zhang"/>
            <person name="X."/>
            <person name="Yin"/>
            <person name="Q."/>
            <person name="Ji"/>
            <person name="C."/>
            <person name="Jin"/>
            <person name="Y."/>
            <person name="Yue"/>
            <person name="G."/>
            <person name="Liu"/>
            <person name="M."/>
            <person name="Xu"/>
            <person name="J."/>
            <person name="Liu"/>
            <person name="S."/>
            <person name="Jordana"/>
            <person name="J."/>
            <person name="Noce"/>
            <person name="A."/>
            <person name="Amills"/>
            <person name="M."/>
            <person name="Wu"/>
            <person name="D.D."/>
            <person name="Li"/>
            <person name="S."/>
            <person name="Zhou"/>
            <person name="X. and Zhong"/>
            <person name="J."/>
        </authorList>
    </citation>
    <scope>NUCLEOTIDE SEQUENCE [LARGE SCALE GENOMIC DNA]</scope>
</reference>
<evidence type="ECO:0000256" key="2">
    <source>
        <dbReference type="ARBA" id="ARBA00022514"/>
    </source>
</evidence>
<keyword evidence="5" id="KW-1015">Disulfide bond</keyword>
<name>A0A9L0JFD7_EQUAS</name>
<organism evidence="7 8">
    <name type="scientific">Equus asinus</name>
    <name type="common">Donkey</name>
    <name type="synonym">Equus africanus asinus</name>
    <dbReference type="NCBI Taxonomy" id="9793"/>
    <lineage>
        <taxon>Eukaryota</taxon>
        <taxon>Metazoa</taxon>
        <taxon>Chordata</taxon>
        <taxon>Craniata</taxon>
        <taxon>Vertebrata</taxon>
        <taxon>Euteleostomi</taxon>
        <taxon>Mammalia</taxon>
        <taxon>Eutheria</taxon>
        <taxon>Laurasiatheria</taxon>
        <taxon>Perissodactyla</taxon>
        <taxon>Equidae</taxon>
        <taxon>Equus</taxon>
    </lineage>
</organism>
<evidence type="ECO:0000256" key="1">
    <source>
        <dbReference type="ARBA" id="ARBA00004613"/>
    </source>
</evidence>
<dbReference type="SUPFAM" id="SSF47266">
    <property type="entry name" value="4-helical cytokines"/>
    <property type="match status" value="1"/>
</dbReference>
<keyword evidence="4 6" id="KW-0051">Antiviral defense</keyword>
<keyword evidence="2 6" id="KW-0202">Cytokine</keyword>
<comment type="similarity">
    <text evidence="6">Belongs to the alpha/beta interferon family.</text>
</comment>
<dbReference type="Ensembl" id="ENSEAST00005073580.1">
    <property type="protein sequence ID" value="ENSEASP00005052031.1"/>
    <property type="gene ID" value="ENSEASG00005038467.1"/>
</dbReference>
<comment type="subcellular location">
    <subcellularLocation>
        <location evidence="1">Secreted</location>
    </subcellularLocation>
</comment>